<feature type="region of interest" description="Disordered" evidence="3">
    <location>
        <begin position="163"/>
        <end position="269"/>
    </location>
</feature>
<dbReference type="PANTHER" id="PTHR48112:SF22">
    <property type="entry name" value="MITOCHONDRIAL TRANSCRIPTION FACTOR A, ISOFORM B"/>
    <property type="match status" value="1"/>
</dbReference>
<dbReference type="OrthoDB" id="1919336at2759"/>
<dbReference type="InterPro" id="IPR036910">
    <property type="entry name" value="HMG_box_dom_sf"/>
</dbReference>
<dbReference type="GO" id="GO:0003677">
    <property type="term" value="F:DNA binding"/>
    <property type="evidence" value="ECO:0007669"/>
    <property type="project" value="UniProtKB-UniRule"/>
</dbReference>
<dbReference type="InterPro" id="IPR009071">
    <property type="entry name" value="HMG_box_dom"/>
</dbReference>
<dbReference type="Proteomes" id="UP000717328">
    <property type="component" value="Unassembled WGS sequence"/>
</dbReference>
<keyword evidence="2" id="KW-0539">Nucleus</keyword>
<dbReference type="AlphaFoldDB" id="A0A9P7K6X1"/>
<feature type="region of interest" description="Disordered" evidence="3">
    <location>
        <begin position="44"/>
        <end position="91"/>
    </location>
</feature>
<proteinExistence type="predicted"/>
<organism evidence="5 6">
    <name type="scientific">Sphagnurus paluster</name>
    <dbReference type="NCBI Taxonomy" id="117069"/>
    <lineage>
        <taxon>Eukaryota</taxon>
        <taxon>Fungi</taxon>
        <taxon>Dikarya</taxon>
        <taxon>Basidiomycota</taxon>
        <taxon>Agaricomycotina</taxon>
        <taxon>Agaricomycetes</taxon>
        <taxon>Agaricomycetidae</taxon>
        <taxon>Agaricales</taxon>
        <taxon>Tricholomatineae</taxon>
        <taxon>Lyophyllaceae</taxon>
        <taxon>Sphagnurus</taxon>
    </lineage>
</organism>
<dbReference type="SMART" id="SM00398">
    <property type="entry name" value="HMG"/>
    <property type="match status" value="1"/>
</dbReference>
<feature type="compositionally biased region" description="Low complexity" evidence="3">
    <location>
        <begin position="163"/>
        <end position="175"/>
    </location>
</feature>
<feature type="compositionally biased region" description="Acidic residues" evidence="3">
    <location>
        <begin position="207"/>
        <end position="218"/>
    </location>
</feature>
<dbReference type="InterPro" id="IPR050342">
    <property type="entry name" value="HMGB"/>
</dbReference>
<dbReference type="Pfam" id="PF00505">
    <property type="entry name" value="HMG_box"/>
    <property type="match status" value="1"/>
</dbReference>
<protein>
    <recommendedName>
        <fullName evidence="4">HMG box domain-containing protein</fullName>
    </recommendedName>
</protein>
<dbReference type="GO" id="GO:0005634">
    <property type="term" value="C:nucleus"/>
    <property type="evidence" value="ECO:0007669"/>
    <property type="project" value="UniProtKB-UniRule"/>
</dbReference>
<keyword evidence="6" id="KW-1185">Reference proteome</keyword>
<evidence type="ECO:0000259" key="4">
    <source>
        <dbReference type="PROSITE" id="PS50118"/>
    </source>
</evidence>
<keyword evidence="1 2" id="KW-0238">DNA-binding</keyword>
<feature type="compositionally biased region" description="Low complexity" evidence="3">
    <location>
        <begin position="197"/>
        <end position="206"/>
    </location>
</feature>
<evidence type="ECO:0000313" key="6">
    <source>
        <dbReference type="Proteomes" id="UP000717328"/>
    </source>
</evidence>
<feature type="domain" description="HMG box" evidence="4">
    <location>
        <begin position="85"/>
        <end position="153"/>
    </location>
</feature>
<dbReference type="Gene3D" id="1.10.30.10">
    <property type="entry name" value="High mobility group box domain"/>
    <property type="match status" value="1"/>
</dbReference>
<comment type="caution">
    <text evidence="5">The sequence shown here is derived from an EMBL/GenBank/DDBJ whole genome shotgun (WGS) entry which is preliminary data.</text>
</comment>
<feature type="compositionally biased region" description="Acidic residues" evidence="3">
    <location>
        <begin position="230"/>
        <end position="242"/>
    </location>
</feature>
<evidence type="ECO:0000256" key="1">
    <source>
        <dbReference type="ARBA" id="ARBA00023125"/>
    </source>
</evidence>
<evidence type="ECO:0000313" key="5">
    <source>
        <dbReference type="EMBL" id="KAG5639343.1"/>
    </source>
</evidence>
<dbReference type="PANTHER" id="PTHR48112">
    <property type="entry name" value="HIGH MOBILITY GROUP PROTEIN DSP1"/>
    <property type="match status" value="1"/>
</dbReference>
<gene>
    <name evidence="5" type="ORF">H0H81_004064</name>
</gene>
<name>A0A9P7K6X1_9AGAR</name>
<dbReference type="EMBL" id="JABCKI010005724">
    <property type="protein sequence ID" value="KAG5639343.1"/>
    <property type="molecule type" value="Genomic_DNA"/>
</dbReference>
<reference evidence="5" key="1">
    <citation type="submission" date="2021-02" db="EMBL/GenBank/DDBJ databases">
        <authorList>
            <person name="Nieuwenhuis M."/>
            <person name="Van De Peppel L.J.J."/>
        </authorList>
    </citation>
    <scope>NUCLEOTIDE SEQUENCE</scope>
    <source>
        <strain evidence="5">D49</strain>
    </source>
</reference>
<sequence length="269" mass="29514">MAEEITKFDQERAKFEEGLGALAKTLRHAADQAESFYNFVKGTQFNHGFDDVSDKKGRKRKAGAVDDSDDKPTKRKRKPKDPNAPKRPASSYIMFQNDIRKDLKEKNPNITNAELLALIAKKWGEMSEADKEVYNKAVANAKEQYSNEKKAYDARSPEEVAAANAASEAAIAAKKAQPRARKAAAAAPSVPAPAPVPAASSPSVGSSDEEDSEESDEEQPQRKKQAVSDSSEEDEEEEEEEEPVKPVSRKKNSKAVPAPQLAKKKKTTK</sequence>
<feature type="DNA-binding region" description="HMG box" evidence="2">
    <location>
        <begin position="85"/>
        <end position="153"/>
    </location>
</feature>
<evidence type="ECO:0000256" key="2">
    <source>
        <dbReference type="PROSITE-ProRule" id="PRU00267"/>
    </source>
</evidence>
<dbReference type="SUPFAM" id="SSF47095">
    <property type="entry name" value="HMG-box"/>
    <property type="match status" value="1"/>
</dbReference>
<accession>A0A9P7K6X1</accession>
<evidence type="ECO:0000256" key="3">
    <source>
        <dbReference type="SAM" id="MobiDB-lite"/>
    </source>
</evidence>
<reference evidence="5" key="2">
    <citation type="submission" date="2021-10" db="EMBL/GenBank/DDBJ databases">
        <title>Phylogenomics reveals ancestral predisposition of the termite-cultivated fungus Termitomyces towards a domesticated lifestyle.</title>
        <authorList>
            <person name="Auxier B."/>
            <person name="Grum-Grzhimaylo A."/>
            <person name="Cardenas M.E."/>
            <person name="Lodge J.D."/>
            <person name="Laessoe T."/>
            <person name="Pedersen O."/>
            <person name="Smith M.E."/>
            <person name="Kuyper T.W."/>
            <person name="Franco-Molano E.A."/>
            <person name="Baroni T.J."/>
            <person name="Aanen D.K."/>
        </authorList>
    </citation>
    <scope>NUCLEOTIDE SEQUENCE</scope>
    <source>
        <strain evidence="5">D49</strain>
    </source>
</reference>
<dbReference type="PROSITE" id="PS50118">
    <property type="entry name" value="HMG_BOX_2"/>
    <property type="match status" value="1"/>
</dbReference>